<feature type="compositionally biased region" description="Polar residues" evidence="1">
    <location>
        <begin position="65"/>
        <end position="77"/>
    </location>
</feature>
<accession>A0ABN8YCI9</accession>
<evidence type="ECO:0000313" key="2">
    <source>
        <dbReference type="EMBL" id="CAI9158241.1"/>
    </source>
</evidence>
<keyword evidence="3" id="KW-1185">Reference proteome</keyword>
<proteinExistence type="predicted"/>
<name>A0ABN8YCI9_RANTA</name>
<dbReference type="Proteomes" id="UP001176941">
    <property type="component" value="Chromosome 16"/>
</dbReference>
<sequence>MPAAPSSPRDICGRQGGSWKLAPPQPWSPKLPNFPGALHPSLAQRLPKGYQPPKAIPAPHPPALSASQRSSTPSQASDDGKEAEAWPHPGDRNLRLGDRSGAEWSRALGRWPPGLTERMAAASCQLWDPGHISRWEPRHPRQESGNGGPWVGTNDHS</sequence>
<feature type="region of interest" description="Disordered" evidence="1">
    <location>
        <begin position="130"/>
        <end position="157"/>
    </location>
</feature>
<dbReference type="EMBL" id="OX459952">
    <property type="protein sequence ID" value="CAI9158241.1"/>
    <property type="molecule type" value="Genomic_DNA"/>
</dbReference>
<evidence type="ECO:0000313" key="3">
    <source>
        <dbReference type="Proteomes" id="UP001176941"/>
    </source>
</evidence>
<feature type="region of interest" description="Disordered" evidence="1">
    <location>
        <begin position="1"/>
        <end position="99"/>
    </location>
</feature>
<reference evidence="2" key="1">
    <citation type="submission" date="2023-04" db="EMBL/GenBank/DDBJ databases">
        <authorList>
            <consortium name="ELIXIR-Norway"/>
        </authorList>
    </citation>
    <scope>NUCLEOTIDE SEQUENCE [LARGE SCALE GENOMIC DNA]</scope>
</reference>
<gene>
    <name evidence="2" type="ORF">MRATA1EN1_LOCUS7203</name>
</gene>
<organism evidence="2 3">
    <name type="scientific">Rangifer tarandus platyrhynchus</name>
    <name type="common">Svalbard reindeer</name>
    <dbReference type="NCBI Taxonomy" id="3082113"/>
    <lineage>
        <taxon>Eukaryota</taxon>
        <taxon>Metazoa</taxon>
        <taxon>Chordata</taxon>
        <taxon>Craniata</taxon>
        <taxon>Vertebrata</taxon>
        <taxon>Euteleostomi</taxon>
        <taxon>Mammalia</taxon>
        <taxon>Eutheria</taxon>
        <taxon>Laurasiatheria</taxon>
        <taxon>Artiodactyla</taxon>
        <taxon>Ruminantia</taxon>
        <taxon>Pecora</taxon>
        <taxon>Cervidae</taxon>
        <taxon>Odocoileinae</taxon>
        <taxon>Rangifer</taxon>
    </lineage>
</organism>
<feature type="compositionally biased region" description="Basic and acidic residues" evidence="1">
    <location>
        <begin position="78"/>
        <end position="99"/>
    </location>
</feature>
<feature type="compositionally biased region" description="Basic and acidic residues" evidence="1">
    <location>
        <begin position="131"/>
        <end position="142"/>
    </location>
</feature>
<evidence type="ECO:0000256" key="1">
    <source>
        <dbReference type="SAM" id="MobiDB-lite"/>
    </source>
</evidence>
<protein>
    <submittedName>
        <fullName evidence="2">Uncharacterized protein</fullName>
    </submittedName>
</protein>